<proteinExistence type="predicted"/>
<reference evidence="2 3" key="1">
    <citation type="submission" date="2016-09" db="EMBL/GenBank/DDBJ databases">
        <title>Draft genome sequence for the type strain of Desulfuribacillus alkaliarsenatis AHT28, an obligately anaerobic, sulfidogenic bacterium isolated from Russian soda lake sediments.</title>
        <authorList>
            <person name="Abin C.A."/>
            <person name="Hollibaugh J.T."/>
        </authorList>
    </citation>
    <scope>NUCLEOTIDE SEQUENCE [LARGE SCALE GENOMIC DNA]</scope>
    <source>
        <strain evidence="2 3">AHT28</strain>
    </source>
</reference>
<dbReference type="STRING" id="766136.BHF68_07260"/>
<dbReference type="InterPro" id="IPR003812">
    <property type="entry name" value="Fido"/>
</dbReference>
<dbReference type="PANTHER" id="PTHR39426:SF1">
    <property type="entry name" value="HOMOLOGY TO DEATH-ON-CURING PROTEIN OF PHAGE P1"/>
    <property type="match status" value="1"/>
</dbReference>
<dbReference type="AlphaFoldDB" id="A0A1E5G1R5"/>
<keyword evidence="3" id="KW-1185">Reference proteome</keyword>
<organism evidence="2 3">
    <name type="scientific">Desulfuribacillus alkaliarsenatis</name>
    <dbReference type="NCBI Taxonomy" id="766136"/>
    <lineage>
        <taxon>Bacteria</taxon>
        <taxon>Bacillati</taxon>
        <taxon>Bacillota</taxon>
        <taxon>Desulfuribacillia</taxon>
        <taxon>Desulfuribacillales</taxon>
        <taxon>Desulfuribacillaceae</taxon>
        <taxon>Desulfuribacillus</taxon>
    </lineage>
</organism>
<dbReference type="PANTHER" id="PTHR39426">
    <property type="entry name" value="HOMOLOGY TO DEATH-ON-CURING PROTEIN OF PHAGE P1"/>
    <property type="match status" value="1"/>
</dbReference>
<dbReference type="GO" id="GO:0016301">
    <property type="term" value="F:kinase activity"/>
    <property type="evidence" value="ECO:0007669"/>
    <property type="project" value="InterPro"/>
</dbReference>
<name>A0A1E5G1R5_9FIRM</name>
<dbReference type="Proteomes" id="UP000094296">
    <property type="component" value="Unassembled WGS sequence"/>
</dbReference>
<dbReference type="RefSeq" id="WP_069643433.1">
    <property type="nucleotide sequence ID" value="NZ_MIJE01000030.1"/>
</dbReference>
<accession>A0A1E5G1R5</accession>
<gene>
    <name evidence="2" type="ORF">BHF68_07260</name>
</gene>
<evidence type="ECO:0000313" key="2">
    <source>
        <dbReference type="EMBL" id="OEF96850.1"/>
    </source>
</evidence>
<dbReference type="PROSITE" id="PS51459">
    <property type="entry name" value="FIDO"/>
    <property type="match status" value="1"/>
</dbReference>
<sequence length="116" mass="13469">MRYLSEQEVIAINYFLIERYSSGEQKGVKQTVFGADAYVDVFEKGAALFESIAKNHCFQNANKRTAFVVLLQFLSYNGYYFKMDQQAAENFVVDVVNHKYDFKEIVNVIKENSRVK</sequence>
<protein>
    <submittedName>
        <fullName evidence="2">Death-on-curing family protein</fullName>
    </submittedName>
</protein>
<dbReference type="NCBIfam" id="TIGR01550">
    <property type="entry name" value="DOC_P1"/>
    <property type="match status" value="1"/>
</dbReference>
<dbReference type="InterPro" id="IPR006440">
    <property type="entry name" value="Doc"/>
</dbReference>
<dbReference type="Gene3D" id="1.20.120.1870">
    <property type="entry name" value="Fic/DOC protein, Fido domain"/>
    <property type="match status" value="1"/>
</dbReference>
<comment type="caution">
    <text evidence="2">The sequence shown here is derived from an EMBL/GenBank/DDBJ whole genome shotgun (WGS) entry which is preliminary data.</text>
</comment>
<dbReference type="EMBL" id="MIJE01000030">
    <property type="protein sequence ID" value="OEF96850.1"/>
    <property type="molecule type" value="Genomic_DNA"/>
</dbReference>
<dbReference type="InterPro" id="IPR053737">
    <property type="entry name" value="Type_II_TA_Toxin"/>
</dbReference>
<evidence type="ECO:0000313" key="3">
    <source>
        <dbReference type="Proteomes" id="UP000094296"/>
    </source>
</evidence>
<dbReference type="Pfam" id="PF02661">
    <property type="entry name" value="Fic"/>
    <property type="match status" value="1"/>
</dbReference>
<feature type="domain" description="Fido" evidence="1">
    <location>
        <begin position="1"/>
        <end position="111"/>
    </location>
</feature>
<evidence type="ECO:0000259" key="1">
    <source>
        <dbReference type="PROSITE" id="PS51459"/>
    </source>
</evidence>
<dbReference type="OrthoDB" id="9802752at2"/>